<accession>A0A3A4ALF6</accession>
<evidence type="ECO:0008006" key="4">
    <source>
        <dbReference type="Google" id="ProtNLM"/>
    </source>
</evidence>
<keyword evidence="1" id="KW-0732">Signal</keyword>
<protein>
    <recommendedName>
        <fullName evidence="4">Lipoprotein</fullName>
    </recommendedName>
</protein>
<dbReference type="AlphaFoldDB" id="A0A3A4ALF6"/>
<comment type="caution">
    <text evidence="2">The sequence shown here is derived from an EMBL/GenBank/DDBJ whole genome shotgun (WGS) entry which is preliminary data.</text>
</comment>
<dbReference type="EMBL" id="QZEY01000012">
    <property type="protein sequence ID" value="RJL26490.1"/>
    <property type="molecule type" value="Genomic_DNA"/>
</dbReference>
<evidence type="ECO:0000313" key="3">
    <source>
        <dbReference type="Proteomes" id="UP000265768"/>
    </source>
</evidence>
<name>A0A3A4ALF6_9ACTN</name>
<dbReference type="RefSeq" id="WP_119929220.1">
    <property type="nucleotide sequence ID" value="NZ_QZEY01000012.1"/>
</dbReference>
<dbReference type="OrthoDB" id="3695075at2"/>
<proteinExistence type="predicted"/>
<gene>
    <name evidence="2" type="ORF">D5H75_26260</name>
</gene>
<dbReference type="Proteomes" id="UP000265768">
    <property type="component" value="Unassembled WGS sequence"/>
</dbReference>
<organism evidence="2 3">
    <name type="scientific">Bailinhaonella thermotolerans</name>
    <dbReference type="NCBI Taxonomy" id="1070861"/>
    <lineage>
        <taxon>Bacteria</taxon>
        <taxon>Bacillati</taxon>
        <taxon>Actinomycetota</taxon>
        <taxon>Actinomycetes</taxon>
        <taxon>Streptosporangiales</taxon>
        <taxon>Streptosporangiaceae</taxon>
        <taxon>Bailinhaonella</taxon>
    </lineage>
</organism>
<evidence type="ECO:0000256" key="1">
    <source>
        <dbReference type="SAM" id="SignalP"/>
    </source>
</evidence>
<feature type="signal peptide" evidence="1">
    <location>
        <begin position="1"/>
        <end position="32"/>
    </location>
</feature>
<feature type="chain" id="PRO_5017369866" description="Lipoprotein" evidence="1">
    <location>
        <begin position="33"/>
        <end position="183"/>
    </location>
</feature>
<reference evidence="2 3" key="1">
    <citation type="submission" date="2018-09" db="EMBL/GenBank/DDBJ databases">
        <title>YIM 75507 draft genome.</title>
        <authorList>
            <person name="Tang S."/>
            <person name="Feng Y."/>
        </authorList>
    </citation>
    <scope>NUCLEOTIDE SEQUENCE [LARGE SCALE GENOMIC DNA]</scope>
    <source>
        <strain evidence="2 3">YIM 75507</strain>
    </source>
</reference>
<evidence type="ECO:0000313" key="2">
    <source>
        <dbReference type="EMBL" id="RJL26490.1"/>
    </source>
</evidence>
<keyword evidence="3" id="KW-1185">Reference proteome</keyword>
<sequence length="183" mass="19444">MIQRQGRGLGRFALAGTLIAGALLVSAAPSGAAVTEPAPPAAANAASKAQGSFGPYGYRGVKLGMTARQATATGQIVLKWRDHCSAWDFKAHRNPRDKVGLYISKRRGVAVIFAPAKARTPKGIGIGSTLAQVKKAYPGLKQGPNFPYVSVPGNPKAHYYFLVDDHDRVYELALALKNQDCVN</sequence>